<evidence type="ECO:0000256" key="5">
    <source>
        <dbReference type="ARBA" id="ARBA00023136"/>
    </source>
</evidence>
<evidence type="ECO:0000256" key="2">
    <source>
        <dbReference type="ARBA" id="ARBA00022448"/>
    </source>
</evidence>
<evidence type="ECO:0000256" key="7">
    <source>
        <dbReference type="SAM" id="Phobius"/>
    </source>
</evidence>
<dbReference type="SUPFAM" id="SSF81338">
    <property type="entry name" value="Aquaporin-like"/>
    <property type="match status" value="1"/>
</dbReference>
<evidence type="ECO:0000256" key="6">
    <source>
        <dbReference type="RuleBase" id="RU000477"/>
    </source>
</evidence>
<feature type="transmembrane region" description="Helical" evidence="7">
    <location>
        <begin position="149"/>
        <end position="169"/>
    </location>
</feature>
<comment type="similarity">
    <text evidence="6">Belongs to the MIP/aquaporin (TC 1.A.8) family.</text>
</comment>
<dbReference type="GO" id="GO:0016020">
    <property type="term" value="C:membrane"/>
    <property type="evidence" value="ECO:0007669"/>
    <property type="project" value="UniProtKB-SubCell"/>
</dbReference>
<evidence type="ECO:0000256" key="4">
    <source>
        <dbReference type="ARBA" id="ARBA00022989"/>
    </source>
</evidence>
<reference evidence="8 9" key="1">
    <citation type="journal article" date="2022" name="Nat. Plants">
        <title>Genomes of leafy and leafless Platanthera orchids illuminate the evolution of mycoheterotrophy.</title>
        <authorList>
            <person name="Li M.H."/>
            <person name="Liu K.W."/>
            <person name="Li Z."/>
            <person name="Lu H.C."/>
            <person name="Ye Q.L."/>
            <person name="Zhang D."/>
            <person name="Wang J.Y."/>
            <person name="Li Y.F."/>
            <person name="Zhong Z.M."/>
            <person name="Liu X."/>
            <person name="Yu X."/>
            <person name="Liu D.K."/>
            <person name="Tu X.D."/>
            <person name="Liu B."/>
            <person name="Hao Y."/>
            <person name="Liao X.Y."/>
            <person name="Jiang Y.T."/>
            <person name="Sun W.H."/>
            <person name="Chen J."/>
            <person name="Chen Y.Q."/>
            <person name="Ai Y."/>
            <person name="Zhai J.W."/>
            <person name="Wu S.S."/>
            <person name="Zhou Z."/>
            <person name="Hsiao Y.Y."/>
            <person name="Wu W.L."/>
            <person name="Chen Y.Y."/>
            <person name="Lin Y.F."/>
            <person name="Hsu J.L."/>
            <person name="Li C.Y."/>
            <person name="Wang Z.W."/>
            <person name="Zhao X."/>
            <person name="Zhong W.Y."/>
            <person name="Ma X.K."/>
            <person name="Ma L."/>
            <person name="Huang J."/>
            <person name="Chen G.Z."/>
            <person name="Huang M.Z."/>
            <person name="Huang L."/>
            <person name="Peng D.H."/>
            <person name="Luo Y.B."/>
            <person name="Zou S.Q."/>
            <person name="Chen S.P."/>
            <person name="Lan S."/>
            <person name="Tsai W.C."/>
            <person name="Van de Peer Y."/>
            <person name="Liu Z.J."/>
        </authorList>
    </citation>
    <scope>NUCLEOTIDE SEQUENCE [LARGE SCALE GENOMIC DNA]</scope>
    <source>
        <strain evidence="8">Lor287</strain>
    </source>
</reference>
<sequence>MVTVFLGTFFVMFVGIGSLFIEKMGAITFSGVALAWGTIVSTNIYMFGHISGAHINPALTFSLALVGQFPWRQVPVYVTSEVLGALMASVLLKCLFIEMDAEVMLTLPVGPNPASDLKVGVLEFIITFMYALASCCCRADSRASKDLAGVAVGGVVFVIAIIAGRVTGASMNPARSIGPAIAVNNFSKIWIYLLSTLLGSILATSLFFFHLMPMPDKNDGVIKQDGCQKYSFSTELLPTIVTGTHHKGYTYSSSFVIHNVAARNL</sequence>
<organism evidence="8 9">
    <name type="scientific">Platanthera zijinensis</name>
    <dbReference type="NCBI Taxonomy" id="2320716"/>
    <lineage>
        <taxon>Eukaryota</taxon>
        <taxon>Viridiplantae</taxon>
        <taxon>Streptophyta</taxon>
        <taxon>Embryophyta</taxon>
        <taxon>Tracheophyta</taxon>
        <taxon>Spermatophyta</taxon>
        <taxon>Magnoliopsida</taxon>
        <taxon>Liliopsida</taxon>
        <taxon>Asparagales</taxon>
        <taxon>Orchidaceae</taxon>
        <taxon>Orchidoideae</taxon>
        <taxon>Orchideae</taxon>
        <taxon>Orchidinae</taxon>
        <taxon>Platanthera</taxon>
    </lineage>
</organism>
<keyword evidence="4 7" id="KW-1133">Transmembrane helix</keyword>
<dbReference type="PRINTS" id="PR00783">
    <property type="entry name" value="MINTRINSICP"/>
</dbReference>
<evidence type="ECO:0000256" key="3">
    <source>
        <dbReference type="ARBA" id="ARBA00022692"/>
    </source>
</evidence>
<dbReference type="InterPro" id="IPR023271">
    <property type="entry name" value="Aquaporin-like"/>
</dbReference>
<keyword evidence="9" id="KW-1185">Reference proteome</keyword>
<dbReference type="GO" id="GO:0015267">
    <property type="term" value="F:channel activity"/>
    <property type="evidence" value="ECO:0007669"/>
    <property type="project" value="InterPro"/>
</dbReference>
<dbReference type="AlphaFoldDB" id="A0AAP0G2E1"/>
<dbReference type="InterPro" id="IPR000425">
    <property type="entry name" value="MIP"/>
</dbReference>
<dbReference type="PANTHER" id="PTHR45724">
    <property type="entry name" value="AQUAPORIN NIP2-1"/>
    <property type="match status" value="1"/>
</dbReference>
<dbReference type="EMBL" id="JBBWWQ010000012">
    <property type="protein sequence ID" value="KAK8934324.1"/>
    <property type="molecule type" value="Genomic_DNA"/>
</dbReference>
<proteinExistence type="inferred from homology"/>
<gene>
    <name evidence="8" type="primary">NIP1-4</name>
    <name evidence="8" type="ORF">KSP39_PZI014846</name>
</gene>
<dbReference type="InterPro" id="IPR022357">
    <property type="entry name" value="MIP_CS"/>
</dbReference>
<evidence type="ECO:0000313" key="8">
    <source>
        <dbReference type="EMBL" id="KAK8934324.1"/>
    </source>
</evidence>
<dbReference type="PANTHER" id="PTHR45724:SF13">
    <property type="entry name" value="AQUAPORIN NIP1-1-RELATED"/>
    <property type="match status" value="1"/>
</dbReference>
<feature type="transmembrane region" description="Helical" evidence="7">
    <location>
        <begin position="78"/>
        <end position="99"/>
    </location>
</feature>
<comment type="subcellular location">
    <subcellularLocation>
        <location evidence="1">Membrane</location>
        <topology evidence="1">Multi-pass membrane protein</topology>
    </subcellularLocation>
</comment>
<evidence type="ECO:0000313" key="9">
    <source>
        <dbReference type="Proteomes" id="UP001418222"/>
    </source>
</evidence>
<keyword evidence="2 6" id="KW-0813">Transport</keyword>
<evidence type="ECO:0000256" key="1">
    <source>
        <dbReference type="ARBA" id="ARBA00004141"/>
    </source>
</evidence>
<dbReference type="Pfam" id="PF00230">
    <property type="entry name" value="MIP"/>
    <property type="match status" value="1"/>
</dbReference>
<feature type="transmembrane region" description="Helical" evidence="7">
    <location>
        <begin position="189"/>
        <end position="209"/>
    </location>
</feature>
<dbReference type="Gene3D" id="1.20.1080.10">
    <property type="entry name" value="Glycerol uptake facilitator protein"/>
    <property type="match status" value="1"/>
</dbReference>
<comment type="caution">
    <text evidence="8">The sequence shown here is derived from an EMBL/GenBank/DDBJ whole genome shotgun (WGS) entry which is preliminary data.</text>
</comment>
<keyword evidence="5 7" id="KW-0472">Membrane</keyword>
<protein>
    <submittedName>
        <fullName evidence="8">Aquaporin NIP1-4</fullName>
    </submittedName>
</protein>
<dbReference type="Proteomes" id="UP001418222">
    <property type="component" value="Unassembled WGS sequence"/>
</dbReference>
<accession>A0AAP0G2E1</accession>
<name>A0AAP0G2E1_9ASPA</name>
<dbReference type="PROSITE" id="PS00221">
    <property type="entry name" value="MIP"/>
    <property type="match status" value="1"/>
</dbReference>
<dbReference type="InterPro" id="IPR034294">
    <property type="entry name" value="Aquaporin_transptr"/>
</dbReference>
<keyword evidence="3 6" id="KW-0812">Transmembrane</keyword>